<protein>
    <submittedName>
        <fullName evidence="5">LacI family transcriptional regulator</fullName>
    </submittedName>
</protein>
<evidence type="ECO:0000256" key="1">
    <source>
        <dbReference type="ARBA" id="ARBA00023015"/>
    </source>
</evidence>
<dbReference type="Pfam" id="PF00356">
    <property type="entry name" value="LacI"/>
    <property type="match status" value="1"/>
</dbReference>
<dbReference type="Gene3D" id="1.10.260.40">
    <property type="entry name" value="lambda repressor-like DNA-binding domains"/>
    <property type="match status" value="1"/>
</dbReference>
<sequence>MRKPTLVDVAREAGVSRATASRVLAGASTVDASMVVAVREAAAKLAYRTNVAARSLAGGRTGAVAIVLAAGELEPFSGSFVAAPLKGATAALLSAAQQPALFLADPRQLDALVAYLAAHYVDGAVVILQHEISTITQALASVDLPIVFVGRPMGEHTEDVTFVDSDNYAGGRLAAEHLIALGRTRIGVISGPADMAASSDRVRGWRDVLTERGLDTRAVARGDFTMPSGSSAMARLLSRYPDLDAVFAGSDLMAVGAMRVLEASGRTVPDDIALVGFDDTVVAATAEPPLTSVRQPLEQMGRVAAELVMELIAGRTTAPRWLDTMLVVRDSA</sequence>
<dbReference type="PROSITE" id="PS50932">
    <property type="entry name" value="HTH_LACI_2"/>
    <property type="match status" value="1"/>
</dbReference>
<evidence type="ECO:0000313" key="5">
    <source>
        <dbReference type="EMBL" id="ROR81739.1"/>
    </source>
</evidence>
<dbReference type="SUPFAM" id="SSF47413">
    <property type="entry name" value="lambda repressor-like DNA-binding domains"/>
    <property type="match status" value="1"/>
</dbReference>
<keyword evidence="6" id="KW-1185">Reference proteome</keyword>
<dbReference type="InterPro" id="IPR000843">
    <property type="entry name" value="HTH_LacI"/>
</dbReference>
<proteinExistence type="predicted"/>
<comment type="caution">
    <text evidence="5">The sequence shown here is derived from an EMBL/GenBank/DDBJ whole genome shotgun (WGS) entry which is preliminary data.</text>
</comment>
<dbReference type="Pfam" id="PF13377">
    <property type="entry name" value="Peripla_BP_3"/>
    <property type="match status" value="1"/>
</dbReference>
<dbReference type="PROSITE" id="PS00356">
    <property type="entry name" value="HTH_LACI_1"/>
    <property type="match status" value="1"/>
</dbReference>
<dbReference type="CDD" id="cd01392">
    <property type="entry name" value="HTH_LacI"/>
    <property type="match status" value="1"/>
</dbReference>
<dbReference type="AlphaFoldDB" id="A0A3N2C2M9"/>
<accession>A0A3N2C2M9</accession>
<keyword evidence="3" id="KW-0804">Transcription</keyword>
<dbReference type="PANTHER" id="PTHR30146:SF109">
    <property type="entry name" value="HTH-TYPE TRANSCRIPTIONAL REGULATOR GALS"/>
    <property type="match status" value="1"/>
</dbReference>
<evidence type="ECO:0000256" key="2">
    <source>
        <dbReference type="ARBA" id="ARBA00023125"/>
    </source>
</evidence>
<gene>
    <name evidence="5" type="ORF">EDD42_1810</name>
</gene>
<keyword evidence="1" id="KW-0805">Transcription regulation</keyword>
<evidence type="ECO:0000259" key="4">
    <source>
        <dbReference type="PROSITE" id="PS50932"/>
    </source>
</evidence>
<dbReference type="RefSeq" id="WP_085510807.1">
    <property type="nucleotide sequence ID" value="NZ_FXAP01000001.1"/>
</dbReference>
<keyword evidence="2" id="KW-0238">DNA-binding</keyword>
<dbReference type="Proteomes" id="UP000266915">
    <property type="component" value="Unassembled WGS sequence"/>
</dbReference>
<dbReference type="SMART" id="SM00354">
    <property type="entry name" value="HTH_LACI"/>
    <property type="match status" value="1"/>
</dbReference>
<organism evidence="5 6">
    <name type="scientific">Plantibacter flavus</name>
    <dbReference type="NCBI Taxonomy" id="150123"/>
    <lineage>
        <taxon>Bacteria</taxon>
        <taxon>Bacillati</taxon>
        <taxon>Actinomycetota</taxon>
        <taxon>Actinomycetes</taxon>
        <taxon>Micrococcales</taxon>
        <taxon>Microbacteriaceae</taxon>
        <taxon>Plantibacter</taxon>
    </lineage>
</organism>
<dbReference type="InterPro" id="IPR028082">
    <property type="entry name" value="Peripla_BP_I"/>
</dbReference>
<dbReference type="GO" id="GO:0003700">
    <property type="term" value="F:DNA-binding transcription factor activity"/>
    <property type="evidence" value="ECO:0007669"/>
    <property type="project" value="TreeGrafter"/>
</dbReference>
<name>A0A3N2C2M9_9MICO</name>
<evidence type="ECO:0000256" key="3">
    <source>
        <dbReference type="ARBA" id="ARBA00023163"/>
    </source>
</evidence>
<dbReference type="EMBL" id="RKHL01000001">
    <property type="protein sequence ID" value="ROR81739.1"/>
    <property type="molecule type" value="Genomic_DNA"/>
</dbReference>
<reference evidence="5 6" key="1">
    <citation type="submission" date="2018-11" db="EMBL/GenBank/DDBJ databases">
        <title>Sequencing the genomes of 1000 actinobacteria strains.</title>
        <authorList>
            <person name="Klenk H.-P."/>
        </authorList>
    </citation>
    <scope>NUCLEOTIDE SEQUENCE [LARGE SCALE GENOMIC DNA]</scope>
    <source>
        <strain evidence="5 6">DSM 14012</strain>
    </source>
</reference>
<feature type="domain" description="HTH lacI-type" evidence="4">
    <location>
        <begin position="4"/>
        <end position="58"/>
    </location>
</feature>
<evidence type="ECO:0000313" key="6">
    <source>
        <dbReference type="Proteomes" id="UP000266915"/>
    </source>
</evidence>
<dbReference type="CDD" id="cd06267">
    <property type="entry name" value="PBP1_LacI_sugar_binding-like"/>
    <property type="match status" value="1"/>
</dbReference>
<dbReference type="GO" id="GO:0000976">
    <property type="term" value="F:transcription cis-regulatory region binding"/>
    <property type="evidence" value="ECO:0007669"/>
    <property type="project" value="TreeGrafter"/>
</dbReference>
<dbReference type="Gene3D" id="3.40.50.2300">
    <property type="match status" value="2"/>
</dbReference>
<dbReference type="InterPro" id="IPR010982">
    <property type="entry name" value="Lambda_DNA-bd_dom_sf"/>
</dbReference>
<dbReference type="PANTHER" id="PTHR30146">
    <property type="entry name" value="LACI-RELATED TRANSCRIPTIONAL REPRESSOR"/>
    <property type="match status" value="1"/>
</dbReference>
<dbReference type="InterPro" id="IPR046335">
    <property type="entry name" value="LacI/GalR-like_sensor"/>
</dbReference>
<dbReference type="SUPFAM" id="SSF53822">
    <property type="entry name" value="Periplasmic binding protein-like I"/>
    <property type="match status" value="1"/>
</dbReference>